<dbReference type="EC" id="3.5.99.2" evidence="2"/>
<dbReference type="InterPro" id="IPR004305">
    <property type="entry name" value="Thiaminase-2/PQQC"/>
</dbReference>
<dbReference type="eggNOG" id="COG0819">
    <property type="taxonomic scope" value="Bacteria"/>
</dbReference>
<dbReference type="Proteomes" id="UP000007460">
    <property type="component" value="Chromosome"/>
</dbReference>
<dbReference type="AlphaFoldDB" id="D5BN20"/>
<dbReference type="GO" id="GO:0005829">
    <property type="term" value="C:cytosol"/>
    <property type="evidence" value="ECO:0007669"/>
    <property type="project" value="TreeGrafter"/>
</dbReference>
<protein>
    <submittedName>
        <fullName evidence="2">Transcriptional activator, putative</fullName>
        <ecNumber evidence="2">3.5.99.2</ecNumber>
    </submittedName>
</protein>
<sequence>MILGRGSKNGNDAPYYGRHFDQWRITCATQWHAFIQHKFFLSLADGSLPPKNFVYFLRQDYIFLLQFARAWGQITSKGSDISEIRMATAMMHQLINSKLQMHIELCNDEGIDTQKLFETTENPATTAYLKHFENVGASGDFIDLMAVLSPSFLGYAEIGSFLASLKTAPKYQRWITTYTDKNHQVSCHHIGRVIDDAIVQRLGADAMTTERWQTLCDRFRITTKLEVNFLDMSLSG</sequence>
<evidence type="ECO:0000259" key="1">
    <source>
        <dbReference type="Pfam" id="PF03070"/>
    </source>
</evidence>
<dbReference type="PANTHER" id="PTHR43198:SF2">
    <property type="entry name" value="SI:CH1073-67J19.1-RELATED"/>
    <property type="match status" value="1"/>
</dbReference>
<dbReference type="SUPFAM" id="SSF48613">
    <property type="entry name" value="Heme oxygenase-like"/>
    <property type="match status" value="1"/>
</dbReference>
<evidence type="ECO:0000313" key="2">
    <source>
        <dbReference type="EMBL" id="ADE40213.1"/>
    </source>
</evidence>
<evidence type="ECO:0000313" key="3">
    <source>
        <dbReference type="Proteomes" id="UP000007460"/>
    </source>
</evidence>
<gene>
    <name evidence="2" type="ordered locus">SAR116_1970</name>
</gene>
<accession>D5BN20</accession>
<dbReference type="CDD" id="cd19367">
    <property type="entry name" value="TenA_C_ScTHI20-like"/>
    <property type="match status" value="1"/>
</dbReference>
<dbReference type="EMBL" id="CP001751">
    <property type="protein sequence ID" value="ADE40213.1"/>
    <property type="molecule type" value="Genomic_DNA"/>
</dbReference>
<organism evidence="2 3">
    <name type="scientific">Puniceispirillum marinum (strain IMCC1322)</name>
    <dbReference type="NCBI Taxonomy" id="488538"/>
    <lineage>
        <taxon>Bacteria</taxon>
        <taxon>Pseudomonadati</taxon>
        <taxon>Pseudomonadota</taxon>
        <taxon>Alphaproteobacteria</taxon>
        <taxon>Candidatus Puniceispirillales</taxon>
        <taxon>Candidatus Puniceispirillaceae</taxon>
        <taxon>Candidatus Puniceispirillum</taxon>
    </lineage>
</organism>
<dbReference type="Pfam" id="PF03070">
    <property type="entry name" value="TENA_THI-4"/>
    <property type="match status" value="1"/>
</dbReference>
<feature type="domain" description="Thiaminase-2/PQQC" evidence="1">
    <location>
        <begin position="31"/>
        <end position="234"/>
    </location>
</feature>
<dbReference type="GO" id="GO:0050334">
    <property type="term" value="F:thiaminase activity"/>
    <property type="evidence" value="ECO:0007669"/>
    <property type="project" value="UniProtKB-EC"/>
</dbReference>
<dbReference type="STRING" id="488538.SAR116_1970"/>
<keyword evidence="2" id="KW-0378">Hydrolase</keyword>
<dbReference type="HOGENOM" id="CLU_077537_1_0_5"/>
<dbReference type="Gene3D" id="1.20.910.10">
    <property type="entry name" value="Heme oxygenase-like"/>
    <property type="match status" value="1"/>
</dbReference>
<proteinExistence type="predicted"/>
<dbReference type="InterPro" id="IPR050967">
    <property type="entry name" value="Thiamine_Salvage_TenA"/>
</dbReference>
<dbReference type="InterPro" id="IPR016084">
    <property type="entry name" value="Haem_Oase-like_multi-hlx"/>
</dbReference>
<reference evidence="2 3" key="1">
    <citation type="journal article" date="2010" name="J. Bacteriol.">
        <title>Complete genome sequence of "Candidatus Puniceispirillum marinum" IMCC1322, a representative of the SAR116 clade in the Alphaproteobacteria.</title>
        <authorList>
            <person name="Oh H.M."/>
            <person name="Kwon K.K."/>
            <person name="Kang I."/>
            <person name="Kang S.G."/>
            <person name="Lee J.H."/>
            <person name="Kim S.J."/>
            <person name="Cho J.C."/>
        </authorList>
    </citation>
    <scope>NUCLEOTIDE SEQUENCE [LARGE SCALE GENOMIC DNA]</scope>
    <source>
        <strain evidence="2 3">IMCC1322</strain>
    </source>
</reference>
<dbReference type="RefSeq" id="WP_013046840.1">
    <property type="nucleotide sequence ID" value="NC_014010.1"/>
</dbReference>
<dbReference type="OrthoDB" id="34166at2"/>
<dbReference type="KEGG" id="apb:SAR116_1970"/>
<dbReference type="PANTHER" id="PTHR43198">
    <property type="entry name" value="BIFUNCTIONAL TH2 PROTEIN"/>
    <property type="match status" value="1"/>
</dbReference>
<keyword evidence="3" id="KW-1185">Reference proteome</keyword>
<name>D5BN20_PUNMI</name>